<evidence type="ECO:0000313" key="2">
    <source>
        <dbReference type="Proteomes" id="UP000680038"/>
    </source>
</evidence>
<evidence type="ECO:0000313" key="1">
    <source>
        <dbReference type="EMBL" id="CAG4997387.1"/>
    </source>
</evidence>
<dbReference type="AlphaFoldDB" id="A0A916JAX0"/>
<dbReference type="Proteomes" id="UP000680038">
    <property type="component" value="Unassembled WGS sequence"/>
</dbReference>
<dbReference type="EMBL" id="CAJRAF010000002">
    <property type="protein sequence ID" value="CAG4997387.1"/>
    <property type="molecule type" value="Genomic_DNA"/>
</dbReference>
<dbReference type="RefSeq" id="WP_215238469.1">
    <property type="nucleotide sequence ID" value="NZ_CAJRAF010000002.1"/>
</dbReference>
<name>A0A916JAX0_9BACT</name>
<protein>
    <recommendedName>
        <fullName evidence="3">Universal stress protein</fullName>
    </recommendedName>
</protein>
<reference evidence="1" key="1">
    <citation type="submission" date="2021-04" db="EMBL/GenBank/DDBJ databases">
        <authorList>
            <person name="Rodrigo-Torres L."/>
            <person name="Arahal R. D."/>
            <person name="Lucena T."/>
        </authorList>
    </citation>
    <scope>NUCLEOTIDE SEQUENCE</scope>
    <source>
        <strain evidence="1">CECT 9275</strain>
    </source>
</reference>
<accession>A0A916JAX0</accession>
<gene>
    <name evidence="1" type="ORF">DYBT9275_01764</name>
</gene>
<comment type="caution">
    <text evidence="1">The sequence shown here is derived from an EMBL/GenBank/DDBJ whole genome shotgun (WGS) entry which is preliminary data.</text>
</comment>
<evidence type="ECO:0008006" key="3">
    <source>
        <dbReference type="Google" id="ProtNLM"/>
    </source>
</evidence>
<sequence length="153" mass="17708">MKTVIIPSDFTLTSIRIAEAVIKESHEPVRFVFTHLFHVADDIQDLLFSSYRKKEYDFVPEEFWQECKTIKDLYTSQVSTIRIEFFYGSKLAAFKNFLDYHDADAIAYSETYGIPLISKSSIDALPVIKKAGLPLINVDEIMEPEYLEIENLK</sequence>
<proteinExistence type="predicted"/>
<organism evidence="1 2">
    <name type="scientific">Dyadobacter helix</name>
    <dbReference type="NCBI Taxonomy" id="2822344"/>
    <lineage>
        <taxon>Bacteria</taxon>
        <taxon>Pseudomonadati</taxon>
        <taxon>Bacteroidota</taxon>
        <taxon>Cytophagia</taxon>
        <taxon>Cytophagales</taxon>
        <taxon>Spirosomataceae</taxon>
        <taxon>Dyadobacter</taxon>
    </lineage>
</organism>
<keyword evidence="2" id="KW-1185">Reference proteome</keyword>